<reference evidence="2 3" key="1">
    <citation type="journal article" date="2022" name="G3 (Bethesda)">
        <title>Whole-genome sequence and methylome profiling of the almond [Prunus dulcis (Mill.) D.A. Webb] cultivar 'Nonpareil'.</title>
        <authorList>
            <person name="D'Amico-Willman K.M."/>
            <person name="Ouma W.Z."/>
            <person name="Meulia T."/>
            <person name="Sideli G.M."/>
            <person name="Gradziel T.M."/>
            <person name="Fresnedo-Ramirez J."/>
        </authorList>
    </citation>
    <scope>NUCLEOTIDE SEQUENCE [LARGE SCALE GENOMIC DNA]</scope>
    <source>
        <strain evidence="2">Clone GOH B32 T37-40</strain>
    </source>
</reference>
<evidence type="ECO:0000313" key="2">
    <source>
        <dbReference type="EMBL" id="KAI5323356.1"/>
    </source>
</evidence>
<dbReference type="InterPro" id="IPR021109">
    <property type="entry name" value="Peptidase_aspartic_dom_sf"/>
</dbReference>
<feature type="region of interest" description="Disordered" evidence="1">
    <location>
        <begin position="1"/>
        <end position="49"/>
    </location>
</feature>
<dbReference type="AlphaFoldDB" id="A0AAD4VG73"/>
<name>A0AAD4VG73_PRUDU</name>
<evidence type="ECO:0000256" key="1">
    <source>
        <dbReference type="SAM" id="MobiDB-lite"/>
    </source>
</evidence>
<dbReference type="Proteomes" id="UP001054821">
    <property type="component" value="Chromosome 6"/>
</dbReference>
<feature type="compositionally biased region" description="Basic and acidic residues" evidence="1">
    <location>
        <begin position="111"/>
        <end position="121"/>
    </location>
</feature>
<proteinExistence type="predicted"/>
<sequence>MSKHFPPNHKSVSRPGVKIRGMPTLKNKMRKKKAQKKVQIPQDGEYDQPTRVPVALTEFFSSESEVKEEIIQCNMISVEEYEVDTEVDEINLLSGQSIPSADKAQQNEEVDPSKIEEKSKTKEIKVSLSGKTIAGEVPLSSSKAKDLKPDTGKAKDPSQSHALKYDSLPHLKRIPAPLSVYDDLQMSRELREALVMALMSPDSYKSYFKSADVHTTETSKLCASCMAAITFGEDDFLLRSKSHNRPLYVTGEVGGTTINRILLDCGSAVNLIPLKMLHAIGMSARQLSPSILTIQGFNQLGEKAIGSIAL</sequence>
<feature type="region of interest" description="Disordered" evidence="1">
    <location>
        <begin position="139"/>
        <end position="161"/>
    </location>
</feature>
<gene>
    <name evidence="2" type="ORF">L3X38_032428</name>
</gene>
<feature type="region of interest" description="Disordered" evidence="1">
    <location>
        <begin position="96"/>
        <end position="121"/>
    </location>
</feature>
<dbReference type="Gene3D" id="2.40.70.10">
    <property type="entry name" value="Acid Proteases"/>
    <property type="match status" value="1"/>
</dbReference>
<dbReference type="EMBL" id="JAJFAZ020000006">
    <property type="protein sequence ID" value="KAI5323356.1"/>
    <property type="molecule type" value="Genomic_DNA"/>
</dbReference>
<feature type="compositionally biased region" description="Basic residues" evidence="1">
    <location>
        <begin position="27"/>
        <end position="36"/>
    </location>
</feature>
<accession>A0AAD4VG73</accession>
<protein>
    <recommendedName>
        <fullName evidence="4">Aspartic peptidase DDI1-type domain-containing protein</fullName>
    </recommendedName>
</protein>
<comment type="caution">
    <text evidence="2">The sequence shown here is derived from an EMBL/GenBank/DDBJ whole genome shotgun (WGS) entry which is preliminary data.</text>
</comment>
<organism evidence="2 3">
    <name type="scientific">Prunus dulcis</name>
    <name type="common">Almond</name>
    <name type="synonym">Amygdalus dulcis</name>
    <dbReference type="NCBI Taxonomy" id="3755"/>
    <lineage>
        <taxon>Eukaryota</taxon>
        <taxon>Viridiplantae</taxon>
        <taxon>Streptophyta</taxon>
        <taxon>Embryophyta</taxon>
        <taxon>Tracheophyta</taxon>
        <taxon>Spermatophyta</taxon>
        <taxon>Magnoliopsida</taxon>
        <taxon>eudicotyledons</taxon>
        <taxon>Gunneridae</taxon>
        <taxon>Pentapetalae</taxon>
        <taxon>rosids</taxon>
        <taxon>fabids</taxon>
        <taxon>Rosales</taxon>
        <taxon>Rosaceae</taxon>
        <taxon>Amygdaloideae</taxon>
        <taxon>Amygdaleae</taxon>
        <taxon>Prunus</taxon>
    </lineage>
</organism>
<keyword evidence="3" id="KW-1185">Reference proteome</keyword>
<evidence type="ECO:0000313" key="3">
    <source>
        <dbReference type="Proteomes" id="UP001054821"/>
    </source>
</evidence>
<feature type="compositionally biased region" description="Basic and acidic residues" evidence="1">
    <location>
        <begin position="143"/>
        <end position="161"/>
    </location>
</feature>
<evidence type="ECO:0008006" key="4">
    <source>
        <dbReference type="Google" id="ProtNLM"/>
    </source>
</evidence>